<dbReference type="GO" id="GO:0000139">
    <property type="term" value="C:Golgi membrane"/>
    <property type="evidence" value="ECO:0007669"/>
    <property type="project" value="TreeGrafter"/>
</dbReference>
<name>A0A4Y7T827_COPMI</name>
<keyword evidence="5" id="KW-1133">Transmembrane helix</keyword>
<dbReference type="Pfam" id="PF08571">
    <property type="entry name" value="Yos1"/>
    <property type="match status" value="1"/>
</dbReference>
<evidence type="ECO:0000256" key="8">
    <source>
        <dbReference type="SAM" id="SignalP"/>
    </source>
</evidence>
<evidence type="ECO:0000313" key="9">
    <source>
        <dbReference type="EMBL" id="TEB30260.1"/>
    </source>
</evidence>
<dbReference type="GO" id="GO:0015031">
    <property type="term" value="P:protein transport"/>
    <property type="evidence" value="ECO:0007669"/>
    <property type="project" value="UniProtKB-KW"/>
</dbReference>
<evidence type="ECO:0000256" key="6">
    <source>
        <dbReference type="ARBA" id="ARBA00023136"/>
    </source>
</evidence>
<reference evidence="9 10" key="1">
    <citation type="journal article" date="2019" name="Nat. Ecol. Evol.">
        <title>Megaphylogeny resolves global patterns of mushroom evolution.</title>
        <authorList>
            <person name="Varga T."/>
            <person name="Krizsan K."/>
            <person name="Foldi C."/>
            <person name="Dima B."/>
            <person name="Sanchez-Garcia M."/>
            <person name="Sanchez-Ramirez S."/>
            <person name="Szollosi G.J."/>
            <person name="Szarkandi J.G."/>
            <person name="Papp V."/>
            <person name="Albert L."/>
            <person name="Andreopoulos W."/>
            <person name="Angelini C."/>
            <person name="Antonin V."/>
            <person name="Barry K.W."/>
            <person name="Bougher N.L."/>
            <person name="Buchanan P."/>
            <person name="Buyck B."/>
            <person name="Bense V."/>
            <person name="Catcheside P."/>
            <person name="Chovatia M."/>
            <person name="Cooper J."/>
            <person name="Damon W."/>
            <person name="Desjardin D."/>
            <person name="Finy P."/>
            <person name="Geml J."/>
            <person name="Haridas S."/>
            <person name="Hughes K."/>
            <person name="Justo A."/>
            <person name="Karasinski D."/>
            <person name="Kautmanova I."/>
            <person name="Kiss B."/>
            <person name="Kocsube S."/>
            <person name="Kotiranta H."/>
            <person name="LaButti K.M."/>
            <person name="Lechner B.E."/>
            <person name="Liimatainen K."/>
            <person name="Lipzen A."/>
            <person name="Lukacs Z."/>
            <person name="Mihaltcheva S."/>
            <person name="Morgado L.N."/>
            <person name="Niskanen T."/>
            <person name="Noordeloos M.E."/>
            <person name="Ohm R.A."/>
            <person name="Ortiz-Santana B."/>
            <person name="Ovrebo C."/>
            <person name="Racz N."/>
            <person name="Riley R."/>
            <person name="Savchenko A."/>
            <person name="Shiryaev A."/>
            <person name="Soop K."/>
            <person name="Spirin V."/>
            <person name="Szebenyi C."/>
            <person name="Tomsovsky M."/>
            <person name="Tulloss R.E."/>
            <person name="Uehling J."/>
            <person name="Grigoriev I.V."/>
            <person name="Vagvolgyi C."/>
            <person name="Papp T."/>
            <person name="Martin F.M."/>
            <person name="Miettinen O."/>
            <person name="Hibbett D.S."/>
            <person name="Nagy L.G."/>
        </authorList>
    </citation>
    <scope>NUCLEOTIDE SEQUENCE [LARGE SCALE GENOMIC DNA]</scope>
    <source>
        <strain evidence="9 10">FP101781</strain>
    </source>
</reference>
<dbReference type="PANTHER" id="PTHR15858:SF0">
    <property type="entry name" value="IMMEDIATE EARLY RESPONSE 3-INTERACTING PROTEIN 1"/>
    <property type="match status" value="1"/>
</dbReference>
<evidence type="ECO:0000313" key="10">
    <source>
        <dbReference type="Proteomes" id="UP000298030"/>
    </source>
</evidence>
<dbReference type="GO" id="GO:0005789">
    <property type="term" value="C:endoplasmic reticulum membrane"/>
    <property type="evidence" value="ECO:0007669"/>
    <property type="project" value="TreeGrafter"/>
</dbReference>
<dbReference type="GO" id="GO:0006888">
    <property type="term" value="P:endoplasmic reticulum to Golgi vesicle-mediated transport"/>
    <property type="evidence" value="ECO:0007669"/>
    <property type="project" value="TreeGrafter"/>
</dbReference>
<organism evidence="9 10">
    <name type="scientific">Coprinellus micaceus</name>
    <name type="common">Glistening ink-cap mushroom</name>
    <name type="synonym">Coprinus micaceus</name>
    <dbReference type="NCBI Taxonomy" id="71717"/>
    <lineage>
        <taxon>Eukaryota</taxon>
        <taxon>Fungi</taxon>
        <taxon>Dikarya</taxon>
        <taxon>Basidiomycota</taxon>
        <taxon>Agaricomycotina</taxon>
        <taxon>Agaricomycetes</taxon>
        <taxon>Agaricomycetidae</taxon>
        <taxon>Agaricales</taxon>
        <taxon>Agaricineae</taxon>
        <taxon>Psathyrellaceae</taxon>
        <taxon>Coprinellus</taxon>
    </lineage>
</organism>
<evidence type="ECO:0000256" key="4">
    <source>
        <dbReference type="ARBA" id="ARBA00022927"/>
    </source>
</evidence>
<keyword evidence="4" id="KW-0653">Protein transport</keyword>
<dbReference type="PANTHER" id="PTHR15858">
    <property type="entry name" value="IMMEDIATE EARLY RESPONSE 3-INTERACTING PROTEIN 1"/>
    <property type="match status" value="1"/>
</dbReference>
<dbReference type="GO" id="GO:0030134">
    <property type="term" value="C:COPII-coated ER to Golgi transport vesicle"/>
    <property type="evidence" value="ECO:0007669"/>
    <property type="project" value="TreeGrafter"/>
</dbReference>
<dbReference type="InterPro" id="IPR013880">
    <property type="entry name" value="Yos1"/>
</dbReference>
<keyword evidence="8" id="KW-0732">Signal</keyword>
<feature type="signal peptide" evidence="8">
    <location>
        <begin position="1"/>
        <end position="18"/>
    </location>
</feature>
<evidence type="ECO:0000256" key="7">
    <source>
        <dbReference type="ARBA" id="ARBA00024203"/>
    </source>
</evidence>
<evidence type="ECO:0000256" key="5">
    <source>
        <dbReference type="ARBA" id="ARBA00022989"/>
    </source>
</evidence>
<proteinExistence type="inferred from homology"/>
<evidence type="ECO:0000256" key="1">
    <source>
        <dbReference type="ARBA" id="ARBA00004370"/>
    </source>
</evidence>
<keyword evidence="10" id="KW-1185">Reference proteome</keyword>
<keyword evidence="6" id="KW-0472">Membrane</keyword>
<protein>
    <submittedName>
        <fullName evidence="9">Yos1-like protein</fullName>
    </submittedName>
</protein>
<keyword evidence="2" id="KW-0813">Transport</keyword>
<evidence type="ECO:0000256" key="3">
    <source>
        <dbReference type="ARBA" id="ARBA00022692"/>
    </source>
</evidence>
<keyword evidence="3" id="KW-0812">Transmembrane</keyword>
<accession>A0A4Y7T827</accession>
<dbReference type="EMBL" id="QPFP01000024">
    <property type="protein sequence ID" value="TEB30260.1"/>
    <property type="molecule type" value="Genomic_DNA"/>
</dbReference>
<sequence length="96" mass="10786">MIFMFGTIFQVSLLLINAIAILNEERFLARIGWISASRLAQTNPGFQQPYDQSGYAGQDVGIKARMIDLISAVRTLMRIPLIVINTLVILYEVVWG</sequence>
<dbReference type="AlphaFoldDB" id="A0A4Y7T827"/>
<gene>
    <name evidence="9" type="ORF">FA13DRAFT_1734100</name>
</gene>
<comment type="subcellular location">
    <subcellularLocation>
        <location evidence="1">Membrane</location>
    </subcellularLocation>
</comment>
<evidence type="ECO:0000256" key="2">
    <source>
        <dbReference type="ARBA" id="ARBA00022448"/>
    </source>
</evidence>
<dbReference type="Proteomes" id="UP000298030">
    <property type="component" value="Unassembled WGS sequence"/>
</dbReference>
<dbReference type="OrthoDB" id="15356at2759"/>
<dbReference type="STRING" id="71717.A0A4Y7T827"/>
<feature type="chain" id="PRO_5021419942" evidence="8">
    <location>
        <begin position="19"/>
        <end position="96"/>
    </location>
</feature>
<comment type="caution">
    <text evidence="9">The sequence shown here is derived from an EMBL/GenBank/DDBJ whole genome shotgun (WGS) entry which is preliminary data.</text>
</comment>
<comment type="similarity">
    <text evidence="7">Belongs to the YOS1 family.</text>
</comment>